<name>A0A812LJZ8_9DINO</name>
<reference evidence="3" key="1">
    <citation type="submission" date="2021-02" db="EMBL/GenBank/DDBJ databases">
        <authorList>
            <person name="Dougan E. K."/>
            <person name="Rhodes N."/>
            <person name="Thang M."/>
            <person name="Chan C."/>
        </authorList>
    </citation>
    <scope>NUCLEOTIDE SEQUENCE</scope>
</reference>
<evidence type="ECO:0000313" key="4">
    <source>
        <dbReference type="Proteomes" id="UP000604046"/>
    </source>
</evidence>
<organism evidence="3 4">
    <name type="scientific">Symbiodinium natans</name>
    <dbReference type="NCBI Taxonomy" id="878477"/>
    <lineage>
        <taxon>Eukaryota</taxon>
        <taxon>Sar</taxon>
        <taxon>Alveolata</taxon>
        <taxon>Dinophyceae</taxon>
        <taxon>Suessiales</taxon>
        <taxon>Symbiodiniaceae</taxon>
        <taxon>Symbiodinium</taxon>
    </lineage>
</organism>
<evidence type="ECO:0000313" key="3">
    <source>
        <dbReference type="EMBL" id="CAE7248889.1"/>
    </source>
</evidence>
<dbReference type="Gene3D" id="2.130.10.10">
    <property type="entry name" value="YVTN repeat-like/Quinoprotein amine dehydrogenase"/>
    <property type="match status" value="1"/>
</dbReference>
<dbReference type="EMBL" id="CAJNDS010001125">
    <property type="protein sequence ID" value="CAE7248889.1"/>
    <property type="molecule type" value="Genomic_DNA"/>
</dbReference>
<dbReference type="PANTHER" id="PTHR34512">
    <property type="entry name" value="CELL SURFACE PROTEIN"/>
    <property type="match status" value="1"/>
</dbReference>
<accession>A0A812LJZ8</accession>
<dbReference type="InterPro" id="IPR002372">
    <property type="entry name" value="PQQ_rpt_dom"/>
</dbReference>
<proteinExistence type="predicted"/>
<protein>
    <submittedName>
        <fullName evidence="3">SHOC2 protein</fullName>
    </submittedName>
</protein>
<sequence length="508" mass="54705">MLAHALVWASSVLSCRADCAAKGEECLATALDSAASWVQRKVGKMDAPKAKPAQDIDQNGYFYTKRGGDATGSNAITWSIPQDFLKPAWTWSNELDEQIRHSALIDDKKNIYIAGTTRLRKFSPDGKMLWLFEQDEAGNTSPTMGKGVIYFRVGYGKGHNRVYALSMETGEVLFKKTVAGFGYGPDSQSLLLAGGRLFLPALSGAPRSDTGGCDSLIALNASTGDELWSYTTDEVMWNFSPSTPDDGKSITFSSTCGAFTRISAIDGKLMVKSTADVSAGPCSTGGGSTGTLPWGAFSFDTQNYISAYNITTGEIAWTHRVEPPYRSCQYPAVGYLYEGGPLAVVAAVGQIAGKPKLMADDELQRYLSDADYRRHLNTPVYSNAVIALDAATGSKIWQWNEADWDHFAAAGDEEGFARRRLLGSIENDICLPDNQGIPVVNTKDGTVIVSSSHNGNMTVIRDANKNGIIEDNETTAFATGVAFLNGPATAPGMLVASPCWGPMYVFRQ</sequence>
<dbReference type="Proteomes" id="UP000604046">
    <property type="component" value="Unassembled WGS sequence"/>
</dbReference>
<evidence type="ECO:0000259" key="2">
    <source>
        <dbReference type="Pfam" id="PF13360"/>
    </source>
</evidence>
<feature type="chain" id="PRO_5032815683" evidence="1">
    <location>
        <begin position="18"/>
        <end position="508"/>
    </location>
</feature>
<comment type="caution">
    <text evidence="3">The sequence shown here is derived from an EMBL/GenBank/DDBJ whole genome shotgun (WGS) entry which is preliminary data.</text>
</comment>
<dbReference type="Pfam" id="PF13360">
    <property type="entry name" value="PQQ_2"/>
    <property type="match status" value="1"/>
</dbReference>
<dbReference type="SUPFAM" id="SSF50998">
    <property type="entry name" value="Quinoprotein alcohol dehydrogenase-like"/>
    <property type="match status" value="2"/>
</dbReference>
<keyword evidence="4" id="KW-1185">Reference proteome</keyword>
<dbReference type="InterPro" id="IPR018391">
    <property type="entry name" value="PQQ_b-propeller_rpt"/>
</dbReference>
<keyword evidence="1" id="KW-0732">Signal</keyword>
<dbReference type="SMART" id="SM00564">
    <property type="entry name" value="PQQ"/>
    <property type="match status" value="5"/>
</dbReference>
<dbReference type="AlphaFoldDB" id="A0A812LJZ8"/>
<dbReference type="OrthoDB" id="10387819at2759"/>
<feature type="signal peptide" evidence="1">
    <location>
        <begin position="1"/>
        <end position="17"/>
    </location>
</feature>
<dbReference type="InterPro" id="IPR011047">
    <property type="entry name" value="Quinoprotein_ADH-like_sf"/>
</dbReference>
<feature type="domain" description="Pyrrolo-quinoline quinone repeat" evidence="2">
    <location>
        <begin position="118"/>
        <end position="238"/>
    </location>
</feature>
<dbReference type="PANTHER" id="PTHR34512:SF30">
    <property type="entry name" value="OUTER MEMBRANE PROTEIN ASSEMBLY FACTOR BAMB"/>
    <property type="match status" value="1"/>
</dbReference>
<dbReference type="InterPro" id="IPR015943">
    <property type="entry name" value="WD40/YVTN_repeat-like_dom_sf"/>
</dbReference>
<gene>
    <name evidence="3" type="primary">SHOC2</name>
    <name evidence="3" type="ORF">SNAT2548_LOCUS12096</name>
</gene>
<evidence type="ECO:0000256" key="1">
    <source>
        <dbReference type="SAM" id="SignalP"/>
    </source>
</evidence>